<proteinExistence type="predicted"/>
<feature type="compositionally biased region" description="Low complexity" evidence="1">
    <location>
        <begin position="202"/>
        <end position="226"/>
    </location>
</feature>
<feature type="region of interest" description="Disordered" evidence="1">
    <location>
        <begin position="133"/>
        <end position="262"/>
    </location>
</feature>
<sequence>MAGGGGCDGQVPLVNLLLYNYLLSNMVQGLTDQPVTQTALPRSGLAGAILQGSGLQGPILQGPILSTSVETLTRLVTATSTTTKELPIIYRGARIVTTITGTRVETETKTELRTHTFTITPTPVQTTIVQTEEPDTTFAPEPIRRSRPFRTRHNFRDSFLEPDLQGSENSPVIVDPSPTLSDAPDDPPVDPTDRKPWKPEKTTTIVTTSSVSNKSQPQPTSDPTSPEFEEDPETGAMTVAVSVSHSSSVSTSSGSTLPLDRVKRHSDKKSDFFKLFDKEPFWKLGDVRPTDPMLEEPPDAFDPFGDSSYSSPVVEVNLDGAIRDNPLKRLADAIAGAVEGALHPGGSKLLHGDPLKAMKKMIHDSVEEVIRKDPIAGDAIDKLQREKASMENELKRNLCTPETVIRVVTSTVYLPSTLNLCPYPDRNASINCTY</sequence>
<organism evidence="2">
    <name type="scientific">Darwinula stevensoni</name>
    <dbReference type="NCBI Taxonomy" id="69355"/>
    <lineage>
        <taxon>Eukaryota</taxon>
        <taxon>Metazoa</taxon>
        <taxon>Ecdysozoa</taxon>
        <taxon>Arthropoda</taxon>
        <taxon>Crustacea</taxon>
        <taxon>Oligostraca</taxon>
        <taxon>Ostracoda</taxon>
        <taxon>Podocopa</taxon>
        <taxon>Podocopida</taxon>
        <taxon>Darwinulocopina</taxon>
        <taxon>Darwinuloidea</taxon>
        <taxon>Darwinulidae</taxon>
        <taxon>Darwinula</taxon>
    </lineage>
</organism>
<dbReference type="AlphaFoldDB" id="A0A7R9A0Y4"/>
<evidence type="ECO:0000313" key="3">
    <source>
        <dbReference type="Proteomes" id="UP000677054"/>
    </source>
</evidence>
<protein>
    <submittedName>
        <fullName evidence="2">Uncharacterized protein</fullName>
    </submittedName>
</protein>
<evidence type="ECO:0000256" key="1">
    <source>
        <dbReference type="SAM" id="MobiDB-lite"/>
    </source>
</evidence>
<name>A0A7R9A0Y4_9CRUS</name>
<accession>A0A7R9A0Y4</accession>
<feature type="compositionally biased region" description="Basic and acidic residues" evidence="1">
    <location>
        <begin position="191"/>
        <end position="201"/>
    </location>
</feature>
<keyword evidence="3" id="KW-1185">Reference proteome</keyword>
<gene>
    <name evidence="2" type="ORF">DSTB1V02_LOCUS3496</name>
</gene>
<feature type="compositionally biased region" description="Low complexity" evidence="1">
    <location>
        <begin position="238"/>
        <end position="256"/>
    </location>
</feature>
<dbReference type="EMBL" id="LR899976">
    <property type="protein sequence ID" value="CAD7243580.1"/>
    <property type="molecule type" value="Genomic_DNA"/>
</dbReference>
<dbReference type="Proteomes" id="UP000677054">
    <property type="component" value="Unassembled WGS sequence"/>
</dbReference>
<reference evidence="2" key="1">
    <citation type="submission" date="2020-11" db="EMBL/GenBank/DDBJ databases">
        <authorList>
            <person name="Tran Van P."/>
        </authorList>
    </citation>
    <scope>NUCLEOTIDE SEQUENCE</scope>
</reference>
<evidence type="ECO:0000313" key="2">
    <source>
        <dbReference type="EMBL" id="CAD7243580.1"/>
    </source>
</evidence>
<dbReference type="EMBL" id="CAJPEV010000459">
    <property type="protein sequence ID" value="CAG0885503.1"/>
    <property type="molecule type" value="Genomic_DNA"/>
</dbReference>